<dbReference type="PANTHER" id="PTHR43481:SF4">
    <property type="entry name" value="GLYCEROL-1-PHOSPHATE PHOSPHOHYDROLASE 1-RELATED"/>
    <property type="match status" value="1"/>
</dbReference>
<dbReference type="RefSeq" id="WP_101752039.1">
    <property type="nucleotide sequence ID" value="NZ_CP025430.1"/>
</dbReference>
<dbReference type="SUPFAM" id="SSF56784">
    <property type="entry name" value="HAD-like"/>
    <property type="match status" value="1"/>
</dbReference>
<dbReference type="GO" id="GO:0050308">
    <property type="term" value="F:sugar-phosphatase activity"/>
    <property type="evidence" value="ECO:0007669"/>
    <property type="project" value="TreeGrafter"/>
</dbReference>
<gene>
    <name evidence="1" type="ORF">CX676_07325</name>
</gene>
<dbReference type="InterPro" id="IPR023214">
    <property type="entry name" value="HAD_sf"/>
</dbReference>
<dbReference type="InterPro" id="IPR036412">
    <property type="entry name" value="HAD-like_sf"/>
</dbReference>
<dbReference type="EMBL" id="CP025430">
    <property type="protein sequence ID" value="AUH63998.1"/>
    <property type="molecule type" value="Genomic_DNA"/>
</dbReference>
<dbReference type="Proteomes" id="UP000234530">
    <property type="component" value="Chromosome"/>
</dbReference>
<dbReference type="InterPro" id="IPR006439">
    <property type="entry name" value="HAD-SF_hydro_IA"/>
</dbReference>
<dbReference type="PANTHER" id="PTHR43481">
    <property type="entry name" value="FRUCTOSE-1-PHOSPHATE PHOSPHATASE"/>
    <property type="match status" value="1"/>
</dbReference>
<dbReference type="Gene3D" id="3.40.50.1000">
    <property type="entry name" value="HAD superfamily/HAD-like"/>
    <property type="match status" value="1"/>
</dbReference>
<dbReference type="SFLD" id="SFLDS00003">
    <property type="entry name" value="Haloacid_Dehalogenase"/>
    <property type="match status" value="1"/>
</dbReference>
<dbReference type="Pfam" id="PF00702">
    <property type="entry name" value="Hydrolase"/>
    <property type="match status" value="1"/>
</dbReference>
<dbReference type="InterPro" id="IPR051806">
    <property type="entry name" value="HAD-like_SPP"/>
</dbReference>
<dbReference type="NCBIfam" id="TIGR01509">
    <property type="entry name" value="HAD-SF-IA-v3"/>
    <property type="match status" value="1"/>
</dbReference>
<sequence length="208" mass="21988">MILSAEALAFDMDGTLVDSGPVIAASWTEWAERRGLNPAAVIHFCHGRPLHRIIAHFAPEAELMTEGQWVLDRLPALEHLLRPMAGAPELLARLDPDEWALVTSAPSDLARRWIGICGLPLPGIVITADDVTHPKPDPEPFTRAAQAFGLAPDRMLAFEDSTAGLASAKDAGMPSVGLGGATGSAASIADYTGVTRLPGPDIRLDFGA</sequence>
<dbReference type="SFLD" id="SFLDG01129">
    <property type="entry name" value="C1.5:_HAD__Beta-PGM__Phosphata"/>
    <property type="match status" value="1"/>
</dbReference>
<dbReference type="OrthoDB" id="9782449at2"/>
<proteinExistence type="predicted"/>
<organism evidence="1 2">
    <name type="scientific">Paracoccus zhejiangensis</name>
    <dbReference type="NCBI Taxonomy" id="1077935"/>
    <lineage>
        <taxon>Bacteria</taxon>
        <taxon>Pseudomonadati</taxon>
        <taxon>Pseudomonadota</taxon>
        <taxon>Alphaproteobacteria</taxon>
        <taxon>Rhodobacterales</taxon>
        <taxon>Paracoccaceae</taxon>
        <taxon>Paracoccus</taxon>
    </lineage>
</organism>
<evidence type="ECO:0000313" key="1">
    <source>
        <dbReference type="EMBL" id="AUH63998.1"/>
    </source>
</evidence>
<name>A0A2H5EXG1_9RHOB</name>
<dbReference type="KEGG" id="pzh:CX676_07325"/>
<reference evidence="1 2" key="1">
    <citation type="journal article" date="2013" name="Antonie Van Leeuwenhoek">
        <title>Paracoccus zhejiangensis sp. nov., isolated from activated sludge in wastewater-treatment system.</title>
        <authorList>
            <person name="Wu Z.G."/>
            <person name="Zhang D.F."/>
            <person name="Liu Y.L."/>
            <person name="Wang F."/>
            <person name="Jiang X."/>
            <person name="Li C."/>
            <person name="Li S.P."/>
            <person name="Hong Q."/>
            <person name="Li W.J."/>
        </authorList>
    </citation>
    <scope>NUCLEOTIDE SEQUENCE [LARGE SCALE GENOMIC DNA]</scope>
    <source>
        <strain evidence="1 2">J6</strain>
    </source>
</reference>
<protein>
    <submittedName>
        <fullName evidence="1">HAD family hydrolase</fullName>
    </submittedName>
</protein>
<evidence type="ECO:0000313" key="2">
    <source>
        <dbReference type="Proteomes" id="UP000234530"/>
    </source>
</evidence>
<keyword evidence="2" id="KW-1185">Reference proteome</keyword>
<dbReference type="Gene3D" id="1.10.150.240">
    <property type="entry name" value="Putative phosphatase, domain 2"/>
    <property type="match status" value="1"/>
</dbReference>
<keyword evidence="1" id="KW-0378">Hydrolase</keyword>
<dbReference type="AlphaFoldDB" id="A0A2H5EXG1"/>
<accession>A0A2H5EXG1</accession>
<dbReference type="InterPro" id="IPR023198">
    <property type="entry name" value="PGP-like_dom2"/>
</dbReference>